<dbReference type="AlphaFoldDB" id="A0AAV2A308"/>
<comment type="caution">
    <text evidence="2">The sequence shown here is derived from an EMBL/GenBank/DDBJ whole genome shotgun (WGS) entry which is preliminary data.</text>
</comment>
<evidence type="ECO:0000313" key="2">
    <source>
        <dbReference type="EMBL" id="CAL1278348.1"/>
    </source>
</evidence>
<sequence length="73" mass="7750">GIGIGPHHNFGKIPPGKRGGGGGIPDIDIVNNLQGTLNATAGTASRHVKTKRIIRPYTTFNKLPRFRPGQVIP</sequence>
<evidence type="ECO:0000256" key="1">
    <source>
        <dbReference type="SAM" id="MobiDB-lite"/>
    </source>
</evidence>
<gene>
    <name evidence="2" type="ORF">LARSCL_LOCUS9726</name>
</gene>
<dbReference type="EMBL" id="CAXIEN010000111">
    <property type="protein sequence ID" value="CAL1278348.1"/>
    <property type="molecule type" value="Genomic_DNA"/>
</dbReference>
<keyword evidence="3" id="KW-1185">Reference proteome</keyword>
<organism evidence="2 3">
    <name type="scientific">Larinioides sclopetarius</name>
    <dbReference type="NCBI Taxonomy" id="280406"/>
    <lineage>
        <taxon>Eukaryota</taxon>
        <taxon>Metazoa</taxon>
        <taxon>Ecdysozoa</taxon>
        <taxon>Arthropoda</taxon>
        <taxon>Chelicerata</taxon>
        <taxon>Arachnida</taxon>
        <taxon>Araneae</taxon>
        <taxon>Araneomorphae</taxon>
        <taxon>Entelegynae</taxon>
        <taxon>Araneoidea</taxon>
        <taxon>Araneidae</taxon>
        <taxon>Larinioides</taxon>
    </lineage>
</organism>
<name>A0AAV2A308_9ARAC</name>
<feature type="non-terminal residue" evidence="2">
    <location>
        <position position="1"/>
    </location>
</feature>
<accession>A0AAV2A308</accession>
<evidence type="ECO:0000313" key="3">
    <source>
        <dbReference type="Proteomes" id="UP001497382"/>
    </source>
</evidence>
<feature type="non-terminal residue" evidence="2">
    <location>
        <position position="73"/>
    </location>
</feature>
<reference evidence="2 3" key="1">
    <citation type="submission" date="2024-04" db="EMBL/GenBank/DDBJ databases">
        <authorList>
            <person name="Rising A."/>
            <person name="Reimegard J."/>
            <person name="Sonavane S."/>
            <person name="Akerstrom W."/>
            <person name="Nylinder S."/>
            <person name="Hedman E."/>
            <person name="Kallberg Y."/>
        </authorList>
    </citation>
    <scope>NUCLEOTIDE SEQUENCE [LARGE SCALE GENOMIC DNA]</scope>
</reference>
<protein>
    <submittedName>
        <fullName evidence="2">Uncharacterized protein</fullName>
    </submittedName>
</protein>
<dbReference type="Proteomes" id="UP001497382">
    <property type="component" value="Unassembled WGS sequence"/>
</dbReference>
<proteinExistence type="predicted"/>
<feature type="region of interest" description="Disordered" evidence="1">
    <location>
        <begin position="1"/>
        <end position="25"/>
    </location>
</feature>